<evidence type="ECO:0000313" key="3">
    <source>
        <dbReference type="EMBL" id="GGG04866.1"/>
    </source>
</evidence>
<evidence type="ECO:0000256" key="1">
    <source>
        <dbReference type="ARBA" id="ARBA00006611"/>
    </source>
</evidence>
<sequence>MTEEVVLELRDLVRERIDLSGSVSDEALTRIIEQAVFEWSRVHAITAGEKLQLVRRLFHSFRGLDVLQPLMEDRSVTEIMINAHDEVFIERAGKLTRYPVAFESRQRLEDIIQAVVAGVNRVVNESSPIVDARLKDGSRVHVVLPPIALKGPTMTIRKFPENPLLMEDLIRLGSLTEETAQLLKKLVMAKYNIFISGGTGSGKTTFLNALSQYIPSDERIVTIEDSAELRIRNVSNLVSLETRNANTEGKGEIAMRELIRASLRMRPSRIIVGEVRGGEALDMLQAMNTGHDGALSTGHANGAKDMLGRLETMVLSAAELPVPVIRQQISSAIDVLIHLSRLRDRTRRVTEICEVAGMKDGEVALNPLYQFVEDGEVEGRIVGSLRTAGSRLLDTRKLKMAGLSSEEVEAV</sequence>
<dbReference type="InterPro" id="IPR050921">
    <property type="entry name" value="T4SS_GSP_E_ATPase"/>
</dbReference>
<evidence type="ECO:0000259" key="2">
    <source>
        <dbReference type="Pfam" id="PF00437"/>
    </source>
</evidence>
<dbReference type="Gene3D" id="3.40.50.300">
    <property type="entry name" value="P-loop containing nucleotide triphosphate hydrolases"/>
    <property type="match status" value="1"/>
</dbReference>
<accession>A0A917FUW7</accession>
<dbReference type="GO" id="GO:0016887">
    <property type="term" value="F:ATP hydrolysis activity"/>
    <property type="evidence" value="ECO:0007669"/>
    <property type="project" value="InterPro"/>
</dbReference>
<feature type="domain" description="Bacterial type II secretion system protein E" evidence="2">
    <location>
        <begin position="66"/>
        <end position="344"/>
    </location>
</feature>
<gene>
    <name evidence="3" type="ORF">GCM10010916_22470</name>
</gene>
<dbReference type="PANTHER" id="PTHR30486:SF15">
    <property type="entry name" value="TYPE II_IV SECRETION SYSTEM ATPASE"/>
    <property type="match status" value="1"/>
</dbReference>
<dbReference type="AlphaFoldDB" id="A0A917FUW7"/>
<organism evidence="3 4">
    <name type="scientific">Paenibacillus abyssi</name>
    <dbReference type="NCBI Taxonomy" id="1340531"/>
    <lineage>
        <taxon>Bacteria</taxon>
        <taxon>Bacillati</taxon>
        <taxon>Bacillota</taxon>
        <taxon>Bacilli</taxon>
        <taxon>Bacillales</taxon>
        <taxon>Paenibacillaceae</taxon>
        <taxon>Paenibacillus</taxon>
    </lineage>
</organism>
<dbReference type="RefSeq" id="WP_188531149.1">
    <property type="nucleotide sequence ID" value="NZ_BMGR01000006.1"/>
</dbReference>
<dbReference type="Proteomes" id="UP000644756">
    <property type="component" value="Unassembled WGS sequence"/>
</dbReference>
<dbReference type="InterPro" id="IPR027417">
    <property type="entry name" value="P-loop_NTPase"/>
</dbReference>
<name>A0A917FUW7_9BACL</name>
<protein>
    <submittedName>
        <fullName evidence="3">Type II secretion system protein E</fullName>
    </submittedName>
</protein>
<comment type="caution">
    <text evidence="3">The sequence shown here is derived from an EMBL/GenBank/DDBJ whole genome shotgun (WGS) entry which is preliminary data.</text>
</comment>
<dbReference type="Gene3D" id="3.30.450.380">
    <property type="match status" value="1"/>
</dbReference>
<dbReference type="PANTHER" id="PTHR30486">
    <property type="entry name" value="TWITCHING MOTILITY PROTEIN PILT"/>
    <property type="match status" value="1"/>
</dbReference>
<keyword evidence="4" id="KW-1185">Reference proteome</keyword>
<dbReference type="InterPro" id="IPR001482">
    <property type="entry name" value="T2SS/T4SS_dom"/>
</dbReference>
<reference evidence="3" key="1">
    <citation type="journal article" date="2014" name="Int. J. Syst. Evol. Microbiol.">
        <title>Complete genome sequence of Corynebacterium casei LMG S-19264T (=DSM 44701T), isolated from a smear-ripened cheese.</title>
        <authorList>
            <consortium name="US DOE Joint Genome Institute (JGI-PGF)"/>
            <person name="Walter F."/>
            <person name="Albersmeier A."/>
            <person name="Kalinowski J."/>
            <person name="Ruckert C."/>
        </authorList>
    </citation>
    <scope>NUCLEOTIDE SEQUENCE</scope>
    <source>
        <strain evidence="3">CGMCC 1.12987</strain>
    </source>
</reference>
<dbReference type="Pfam" id="PF00437">
    <property type="entry name" value="T2SSE"/>
    <property type="match status" value="1"/>
</dbReference>
<reference evidence="3" key="2">
    <citation type="submission" date="2020-09" db="EMBL/GenBank/DDBJ databases">
        <authorList>
            <person name="Sun Q."/>
            <person name="Zhou Y."/>
        </authorList>
    </citation>
    <scope>NUCLEOTIDE SEQUENCE</scope>
    <source>
        <strain evidence="3">CGMCC 1.12987</strain>
    </source>
</reference>
<dbReference type="EMBL" id="BMGR01000006">
    <property type="protein sequence ID" value="GGG04866.1"/>
    <property type="molecule type" value="Genomic_DNA"/>
</dbReference>
<evidence type="ECO:0000313" key="4">
    <source>
        <dbReference type="Proteomes" id="UP000644756"/>
    </source>
</evidence>
<comment type="similarity">
    <text evidence="1">Belongs to the GSP E family.</text>
</comment>
<dbReference type="CDD" id="cd01130">
    <property type="entry name" value="VirB11-like_ATPase"/>
    <property type="match status" value="1"/>
</dbReference>
<proteinExistence type="inferred from homology"/>
<dbReference type="SUPFAM" id="SSF52540">
    <property type="entry name" value="P-loop containing nucleoside triphosphate hydrolases"/>
    <property type="match status" value="1"/>
</dbReference>